<organism evidence="3 4">
    <name type="scientific">Armillaria luteobubalina</name>
    <dbReference type="NCBI Taxonomy" id="153913"/>
    <lineage>
        <taxon>Eukaryota</taxon>
        <taxon>Fungi</taxon>
        <taxon>Dikarya</taxon>
        <taxon>Basidiomycota</taxon>
        <taxon>Agaricomycotina</taxon>
        <taxon>Agaricomycetes</taxon>
        <taxon>Agaricomycetidae</taxon>
        <taxon>Agaricales</taxon>
        <taxon>Marasmiineae</taxon>
        <taxon>Physalacriaceae</taxon>
        <taxon>Armillaria</taxon>
    </lineage>
</organism>
<dbReference type="InterPro" id="IPR037997">
    <property type="entry name" value="Dgk1-like"/>
</dbReference>
<evidence type="ECO:0000256" key="1">
    <source>
        <dbReference type="SAM" id="MobiDB-lite"/>
    </source>
</evidence>
<dbReference type="GO" id="GO:0005789">
    <property type="term" value="C:endoplasmic reticulum membrane"/>
    <property type="evidence" value="ECO:0007669"/>
    <property type="project" value="TreeGrafter"/>
</dbReference>
<keyword evidence="2" id="KW-0472">Membrane</keyword>
<evidence type="ECO:0000313" key="3">
    <source>
        <dbReference type="EMBL" id="KAK0500075.1"/>
    </source>
</evidence>
<sequence length="272" mass="29066">MSASRSPTPGVQTITRKVIRTLEGLGEHTVEEDSSNPSSDDDEPLEKKEKGQEKTDWEIPRKVLHSSIGFGTLYLYVSGGSPAPVTRVLWTSLLCVILPADILRLTLPRSPFAGLYNVLLGPLMRPSELTQTNGVIYYILGVNLVLTFLPLDVAVVSILILSWADTAASTFGRLYGRATPKLPWSRRKSVAGFAAAAATGSAIVLGFWGGIGGESWVPAEKGWVATVVFGAYAGLVSALAESLDFGLDDNLTLPVIAGGCLHAFIALYNYVT</sequence>
<evidence type="ECO:0000256" key="2">
    <source>
        <dbReference type="SAM" id="Phobius"/>
    </source>
</evidence>
<gene>
    <name evidence="3" type="ORF">EDD18DRAFT_1148337</name>
</gene>
<keyword evidence="2" id="KW-0812">Transmembrane</keyword>
<dbReference type="AlphaFoldDB" id="A0AA39QDG2"/>
<feature type="transmembrane region" description="Helical" evidence="2">
    <location>
        <begin position="135"/>
        <end position="164"/>
    </location>
</feature>
<dbReference type="GO" id="GO:0004143">
    <property type="term" value="F:ATP-dependent diacylglycerol kinase activity"/>
    <property type="evidence" value="ECO:0007669"/>
    <property type="project" value="InterPro"/>
</dbReference>
<protein>
    <recommendedName>
        <fullName evidence="5">Phosphatidate cytidylyltransferase</fullName>
    </recommendedName>
</protein>
<proteinExistence type="predicted"/>
<evidence type="ECO:0008006" key="5">
    <source>
        <dbReference type="Google" id="ProtNLM"/>
    </source>
</evidence>
<dbReference type="PANTHER" id="PTHR31303:SF1">
    <property type="entry name" value="CTP-DEPENDENT DIACYLGLYCEROL KINASE 1"/>
    <property type="match status" value="1"/>
</dbReference>
<feature type="compositionally biased region" description="Acidic residues" evidence="1">
    <location>
        <begin position="32"/>
        <end position="44"/>
    </location>
</feature>
<feature type="transmembrane region" description="Helical" evidence="2">
    <location>
        <begin position="223"/>
        <end position="240"/>
    </location>
</feature>
<comment type="caution">
    <text evidence="3">The sequence shown here is derived from an EMBL/GenBank/DDBJ whole genome shotgun (WGS) entry which is preliminary data.</text>
</comment>
<feature type="compositionally biased region" description="Basic and acidic residues" evidence="1">
    <location>
        <begin position="45"/>
        <end position="56"/>
    </location>
</feature>
<keyword evidence="2" id="KW-1133">Transmembrane helix</keyword>
<evidence type="ECO:0000313" key="4">
    <source>
        <dbReference type="Proteomes" id="UP001175228"/>
    </source>
</evidence>
<feature type="region of interest" description="Disordered" evidence="1">
    <location>
        <begin position="23"/>
        <end position="56"/>
    </location>
</feature>
<name>A0AA39QDG2_9AGAR</name>
<dbReference type="EMBL" id="JAUEPU010000008">
    <property type="protein sequence ID" value="KAK0500075.1"/>
    <property type="molecule type" value="Genomic_DNA"/>
</dbReference>
<accession>A0AA39QDG2</accession>
<dbReference type="PANTHER" id="PTHR31303">
    <property type="entry name" value="CTP-DEPENDENT DIACYLGLYCEROL KINASE 1"/>
    <property type="match status" value="1"/>
</dbReference>
<feature type="transmembrane region" description="Helical" evidence="2">
    <location>
        <begin position="190"/>
        <end position="211"/>
    </location>
</feature>
<feature type="transmembrane region" description="Helical" evidence="2">
    <location>
        <begin position="252"/>
        <end position="271"/>
    </location>
</feature>
<reference evidence="3" key="1">
    <citation type="submission" date="2023-06" db="EMBL/GenBank/DDBJ databases">
        <authorList>
            <consortium name="Lawrence Berkeley National Laboratory"/>
            <person name="Ahrendt S."/>
            <person name="Sahu N."/>
            <person name="Indic B."/>
            <person name="Wong-Bajracharya J."/>
            <person name="Merenyi Z."/>
            <person name="Ke H.-M."/>
            <person name="Monk M."/>
            <person name="Kocsube S."/>
            <person name="Drula E."/>
            <person name="Lipzen A."/>
            <person name="Balint B."/>
            <person name="Henrissat B."/>
            <person name="Andreopoulos B."/>
            <person name="Martin F.M."/>
            <person name="Harder C.B."/>
            <person name="Rigling D."/>
            <person name="Ford K.L."/>
            <person name="Foster G.D."/>
            <person name="Pangilinan J."/>
            <person name="Papanicolaou A."/>
            <person name="Barry K."/>
            <person name="LaButti K."/>
            <person name="Viragh M."/>
            <person name="Koriabine M."/>
            <person name="Yan M."/>
            <person name="Riley R."/>
            <person name="Champramary S."/>
            <person name="Plett K.L."/>
            <person name="Tsai I.J."/>
            <person name="Slot J."/>
            <person name="Sipos G."/>
            <person name="Plett J."/>
            <person name="Nagy L.G."/>
            <person name="Grigoriev I.V."/>
        </authorList>
    </citation>
    <scope>NUCLEOTIDE SEQUENCE</scope>
    <source>
        <strain evidence="3">HWK02</strain>
    </source>
</reference>
<dbReference type="Proteomes" id="UP001175228">
    <property type="component" value="Unassembled WGS sequence"/>
</dbReference>
<keyword evidence="4" id="KW-1185">Reference proteome</keyword>
<dbReference type="GO" id="GO:0006654">
    <property type="term" value="P:phosphatidic acid biosynthetic process"/>
    <property type="evidence" value="ECO:0007669"/>
    <property type="project" value="TreeGrafter"/>
</dbReference>